<evidence type="ECO:0000256" key="1">
    <source>
        <dbReference type="SAM" id="SignalP"/>
    </source>
</evidence>
<evidence type="ECO:0000313" key="2">
    <source>
        <dbReference type="EMBL" id="PNS09860.1"/>
    </source>
</evidence>
<gene>
    <name evidence="2" type="ORF">Lysil_1489</name>
</gene>
<accession>A0A2K1Q482</accession>
<dbReference type="Proteomes" id="UP000236220">
    <property type="component" value="Unassembled WGS sequence"/>
</dbReference>
<dbReference type="Pfam" id="PF05593">
    <property type="entry name" value="RHS_repeat"/>
    <property type="match status" value="1"/>
</dbReference>
<dbReference type="Gene3D" id="2.180.10.10">
    <property type="entry name" value="RHS repeat-associated core"/>
    <property type="match status" value="2"/>
</dbReference>
<protein>
    <submittedName>
        <fullName evidence="2">RHS Repeat</fullName>
    </submittedName>
</protein>
<dbReference type="InterPro" id="IPR031325">
    <property type="entry name" value="RHS_repeat"/>
</dbReference>
<keyword evidence="1" id="KW-0732">Signal</keyword>
<reference evidence="2 3" key="1">
    <citation type="submission" date="2017-08" db="EMBL/GenBank/DDBJ databases">
        <title>Lysobacter sylvestris genome.</title>
        <authorList>
            <person name="Zhang D.-C."/>
            <person name="Albuquerque L."/>
            <person name="Franca L."/>
            <person name="Froufe H.J.C."/>
            <person name="Barroso C."/>
            <person name="Egas C."/>
            <person name="Da Costa M."/>
            <person name="Margesin R."/>
        </authorList>
    </citation>
    <scope>NUCLEOTIDE SEQUENCE [LARGE SCALE GENOMIC DNA]</scope>
    <source>
        <strain evidence="2 3">AM20-91</strain>
    </source>
</reference>
<evidence type="ECO:0000313" key="3">
    <source>
        <dbReference type="Proteomes" id="UP000236220"/>
    </source>
</evidence>
<dbReference type="EMBL" id="NPZB01000001">
    <property type="protein sequence ID" value="PNS09860.1"/>
    <property type="molecule type" value="Genomic_DNA"/>
</dbReference>
<sequence length="1139" mass="124133">MRLKVVGSVLKAALIGCLGCIGFGAAHAQDAGDIKQTILSKESLPALSGQSFGEQVNTMTGALTFSAEDIHLKGIGPDIVVHRSTNPGPRIKTTSAFGNWSFDFPSIEVHIGYPMLQGVPPTPGDYWMISQTGSTQYNRCTSTPFPTVYNAYDEFGWIYDGITVNDGQSSSQLIRRGAENSVAPSGQTTIYPYVANRGDWQISCLSSTSNGEKGEAFLATGPDGTKYYLDNLMGYSIPQFSYLDSATGERVKVNSMRIVMGVSRIVDRFGNWVAYHYNGNQISSIDASDGRLVQFTYDATTSVISQIVVQPNSPYSRTWQYQYAAATGLGNKIDSGYDADLSRVVLPDGSTWEYSSIQSIDWGYQFAASCPRTGDSAAYAPDFTSTVKAPSGATATFAMSAVSHGRSYVPTICEAVLGGGHTDQIATVFQSYSLVQKTISGVGIPTLSWNYSYSSAIGSANTDACAANSTCQDSAYVDVVDPYGNRTRNTLSTRADETEGQLRRIETYSGSNTLIRQVDYQYAPKDLGPYPSRLGTSYTANLTPSPLLYLTPLRSTVITQDGVTFSSMVSSFNTLAHPLSVHKWSSLGYSRNDVTDYYDNTTHWVLGQVKRHYNVESGLADVRNEYDPYTDLPVQTYAFEKLKATMTYYTDGTLATSKDGNNNTTTFSNWKRGIPQTIQYADGTSISAAVDDNGWVRSLTDENGYVTGYGYDTMGRVAGIVYPNETNLNYNTTTITFLQSTSAAYGLPAGHWEQITQTGNHKKVVYFDGLWRPVAEQEEDVGASSTTLHWLAKRYDSDEHLIFQSYPINPYVSGWKNFTDALAGINTTYDVLGRVTQVKQDSELGVLTTTTNYLTGFQVRTTNPRSYPTTTGYQVYDQPSYDQLAWSAQPENKDVTIARNYFGMPTSITQSDHANSAVSVTRSYVYNANMELCKTIEPEVGSTVMSYDPAGNLAWSAAGGIYPSTTSCNTTEAYSSGRRADRSYDPRNHVLSLAFPDGRGNQSWTYTPDGLVNTSTVDNDGPSQGTVNQVYTYNHRRLLAGESTSQPGWYTMGIGYGYDQNGNLSTQQYPNNLTVSYSPNALGQATSVASTTGKIYASGVSYYPNGGVSQFTYGNGIVHTMAQNARQLPSRSTGPPSLS</sequence>
<feature type="signal peptide" evidence="1">
    <location>
        <begin position="1"/>
        <end position="28"/>
    </location>
</feature>
<dbReference type="AlphaFoldDB" id="A0A2K1Q482"/>
<name>A0A2K1Q482_9GAMM</name>
<keyword evidence="3" id="KW-1185">Reference proteome</keyword>
<comment type="caution">
    <text evidence="2">The sequence shown here is derived from an EMBL/GenBank/DDBJ whole genome shotgun (WGS) entry which is preliminary data.</text>
</comment>
<proteinExistence type="predicted"/>
<organism evidence="2 3">
    <name type="scientific">Solilutibacter silvestris</name>
    <dbReference type="NCBI Taxonomy" id="1645665"/>
    <lineage>
        <taxon>Bacteria</taxon>
        <taxon>Pseudomonadati</taxon>
        <taxon>Pseudomonadota</taxon>
        <taxon>Gammaproteobacteria</taxon>
        <taxon>Lysobacterales</taxon>
        <taxon>Lysobacteraceae</taxon>
        <taxon>Solilutibacter</taxon>
    </lineage>
</organism>
<feature type="chain" id="PRO_5014433799" evidence="1">
    <location>
        <begin position="29"/>
        <end position="1139"/>
    </location>
</feature>